<organism evidence="1 2">
    <name type="scientific">Anopheles christyi</name>
    <dbReference type="NCBI Taxonomy" id="43041"/>
    <lineage>
        <taxon>Eukaryota</taxon>
        <taxon>Metazoa</taxon>
        <taxon>Ecdysozoa</taxon>
        <taxon>Arthropoda</taxon>
        <taxon>Hexapoda</taxon>
        <taxon>Insecta</taxon>
        <taxon>Pterygota</taxon>
        <taxon>Neoptera</taxon>
        <taxon>Endopterygota</taxon>
        <taxon>Diptera</taxon>
        <taxon>Nematocera</taxon>
        <taxon>Culicoidea</taxon>
        <taxon>Culicidae</taxon>
        <taxon>Anophelinae</taxon>
        <taxon>Anopheles</taxon>
    </lineage>
</organism>
<name>A0A182KAF8_9DIPT</name>
<proteinExistence type="predicted"/>
<protein>
    <submittedName>
        <fullName evidence="1">Uncharacterized protein</fullName>
    </submittedName>
</protein>
<dbReference type="VEuPathDB" id="VectorBase:ACHR007745"/>
<reference evidence="2" key="1">
    <citation type="submission" date="2013-03" db="EMBL/GenBank/DDBJ databases">
        <title>The Genome Sequence of Anopheles christyi ACHKN1017.</title>
        <authorList>
            <consortium name="The Broad Institute Genomics Platform"/>
            <person name="Neafsey D.E."/>
            <person name="Besansky N."/>
            <person name="Walker B."/>
            <person name="Young S.K."/>
            <person name="Zeng Q."/>
            <person name="Gargeya S."/>
            <person name="Fitzgerald M."/>
            <person name="Haas B."/>
            <person name="Abouelleil A."/>
            <person name="Allen A.W."/>
            <person name="Alvarado L."/>
            <person name="Arachchi H.M."/>
            <person name="Berlin A.M."/>
            <person name="Chapman S.B."/>
            <person name="Gainer-Dewar J."/>
            <person name="Goldberg J."/>
            <person name="Griggs A."/>
            <person name="Gujja S."/>
            <person name="Hansen M."/>
            <person name="Howarth C."/>
            <person name="Imamovic A."/>
            <person name="Ireland A."/>
            <person name="Larimer J."/>
            <person name="McCowan C."/>
            <person name="Murphy C."/>
            <person name="Pearson M."/>
            <person name="Poon T.W."/>
            <person name="Priest M."/>
            <person name="Roberts A."/>
            <person name="Saif S."/>
            <person name="Shea T."/>
            <person name="Sisk P."/>
            <person name="Sykes S."/>
            <person name="Wortman J."/>
            <person name="Nusbaum C."/>
            <person name="Birren B."/>
        </authorList>
    </citation>
    <scope>NUCLEOTIDE SEQUENCE [LARGE SCALE GENOMIC DNA]</scope>
    <source>
        <strain evidence="2">ACHKN1017</strain>
    </source>
</reference>
<dbReference type="EnsemblMetazoa" id="ACHR007745-RA">
    <property type="protein sequence ID" value="ACHR007745-PA"/>
    <property type="gene ID" value="ACHR007745"/>
</dbReference>
<sequence>MALAASPPFRRLAFSQTTVLTQRVRTVCPPQHRRGG</sequence>
<accession>A0A182KAF8</accession>
<dbReference type="Proteomes" id="UP000075881">
    <property type="component" value="Unassembled WGS sequence"/>
</dbReference>
<reference evidence="1" key="2">
    <citation type="submission" date="2020-05" db="UniProtKB">
        <authorList>
            <consortium name="EnsemblMetazoa"/>
        </authorList>
    </citation>
    <scope>IDENTIFICATION</scope>
    <source>
        <strain evidence="1">ACHKN1017</strain>
    </source>
</reference>
<evidence type="ECO:0000313" key="2">
    <source>
        <dbReference type="Proteomes" id="UP000075881"/>
    </source>
</evidence>
<dbReference type="AlphaFoldDB" id="A0A182KAF8"/>
<keyword evidence="2" id="KW-1185">Reference proteome</keyword>
<evidence type="ECO:0000313" key="1">
    <source>
        <dbReference type="EnsemblMetazoa" id="ACHR007745-PA"/>
    </source>
</evidence>